<gene>
    <name evidence="1" type="ORF">NDU88_004803</name>
</gene>
<dbReference type="EMBL" id="JANPWB010000011">
    <property type="protein sequence ID" value="KAJ1126395.1"/>
    <property type="molecule type" value="Genomic_DNA"/>
</dbReference>
<dbReference type="AlphaFoldDB" id="A0AAV7PLY8"/>
<comment type="caution">
    <text evidence="1">The sequence shown here is derived from an EMBL/GenBank/DDBJ whole genome shotgun (WGS) entry which is preliminary data.</text>
</comment>
<reference evidence="1" key="1">
    <citation type="journal article" date="2022" name="bioRxiv">
        <title>Sequencing and chromosome-scale assembly of the giantPleurodeles waltlgenome.</title>
        <authorList>
            <person name="Brown T."/>
            <person name="Elewa A."/>
            <person name="Iarovenko S."/>
            <person name="Subramanian E."/>
            <person name="Araus A.J."/>
            <person name="Petzold A."/>
            <person name="Susuki M."/>
            <person name="Suzuki K.-i.T."/>
            <person name="Hayashi T."/>
            <person name="Toyoda A."/>
            <person name="Oliveira C."/>
            <person name="Osipova E."/>
            <person name="Leigh N.D."/>
            <person name="Simon A."/>
            <person name="Yun M.H."/>
        </authorList>
    </citation>
    <scope>NUCLEOTIDE SEQUENCE</scope>
    <source>
        <strain evidence="1">20211129_DDA</strain>
        <tissue evidence="1">Liver</tissue>
    </source>
</reference>
<dbReference type="Proteomes" id="UP001066276">
    <property type="component" value="Chromosome 7"/>
</dbReference>
<evidence type="ECO:0000313" key="1">
    <source>
        <dbReference type="EMBL" id="KAJ1126395.1"/>
    </source>
</evidence>
<sequence>MIAPTDREAEHAMMIKHLGTWTLYVLEACSLSETIPTDLLKENLTGMLLLKRGHMALFMYSRWIGLDG</sequence>
<organism evidence="1 2">
    <name type="scientific">Pleurodeles waltl</name>
    <name type="common">Iberian ribbed newt</name>
    <dbReference type="NCBI Taxonomy" id="8319"/>
    <lineage>
        <taxon>Eukaryota</taxon>
        <taxon>Metazoa</taxon>
        <taxon>Chordata</taxon>
        <taxon>Craniata</taxon>
        <taxon>Vertebrata</taxon>
        <taxon>Euteleostomi</taxon>
        <taxon>Amphibia</taxon>
        <taxon>Batrachia</taxon>
        <taxon>Caudata</taxon>
        <taxon>Salamandroidea</taxon>
        <taxon>Salamandridae</taxon>
        <taxon>Pleurodelinae</taxon>
        <taxon>Pleurodeles</taxon>
    </lineage>
</organism>
<accession>A0AAV7PLY8</accession>
<evidence type="ECO:0000313" key="2">
    <source>
        <dbReference type="Proteomes" id="UP001066276"/>
    </source>
</evidence>
<proteinExistence type="predicted"/>
<keyword evidence="2" id="KW-1185">Reference proteome</keyword>
<protein>
    <submittedName>
        <fullName evidence="1">Uncharacterized protein</fullName>
    </submittedName>
</protein>
<name>A0AAV7PLY8_PLEWA</name>